<dbReference type="Proteomes" id="UP001317705">
    <property type="component" value="Chromosome"/>
</dbReference>
<evidence type="ECO:0000313" key="1">
    <source>
        <dbReference type="EMBL" id="BDV41957.1"/>
    </source>
</evidence>
<keyword evidence="2" id="KW-1185">Reference proteome</keyword>
<reference evidence="1 2" key="1">
    <citation type="submission" date="2022-12" db="EMBL/GenBank/DDBJ databases">
        <title>Polyphasic characterization of Geotalea uranireducens NIT-SL11 newly isolated from a complex of sewage sludge and microbially reduced graphene oxide.</title>
        <authorList>
            <person name="Xie L."/>
            <person name="Yoshida N."/>
            <person name="Meng L."/>
        </authorList>
    </citation>
    <scope>NUCLEOTIDE SEQUENCE [LARGE SCALE GENOMIC DNA]</scope>
    <source>
        <strain evidence="1 2">NIT-SL11</strain>
    </source>
</reference>
<protein>
    <submittedName>
        <fullName evidence="1">Uncharacterized protein</fullName>
    </submittedName>
</protein>
<organism evidence="1 2">
    <name type="scientific">Geotalea uraniireducens</name>
    <dbReference type="NCBI Taxonomy" id="351604"/>
    <lineage>
        <taxon>Bacteria</taxon>
        <taxon>Pseudomonadati</taxon>
        <taxon>Thermodesulfobacteriota</taxon>
        <taxon>Desulfuromonadia</taxon>
        <taxon>Geobacterales</taxon>
        <taxon>Geobacteraceae</taxon>
        <taxon>Geotalea</taxon>
    </lineage>
</organism>
<evidence type="ECO:0000313" key="2">
    <source>
        <dbReference type="Proteomes" id="UP001317705"/>
    </source>
</evidence>
<name>A0ABM8EHS9_9BACT</name>
<gene>
    <name evidence="1" type="ORF">GURASL_08800</name>
</gene>
<dbReference type="EMBL" id="AP027151">
    <property type="protein sequence ID" value="BDV41957.1"/>
    <property type="molecule type" value="Genomic_DNA"/>
</dbReference>
<accession>A0ABM8EHS9</accession>
<sequence>MTGQPPLFCIRRLVRSYAVSRQSWILRTGTCTPLVYAHITAARSDLHRDNKGQVYILHKMKNVDATPYVLSDAAAKKAKVKIYRGLVNYVPRGHHNGKMGIFKKFDTYSYQNEYRFVLTSGFSTPYKLIIGDISDITIIGASSDINNHIEVIEHPSEDKE</sequence>
<proteinExistence type="predicted"/>